<keyword evidence="5" id="KW-0560">Oxidoreductase</keyword>
<dbReference type="EMBL" id="QAOH01000012">
    <property type="protein sequence ID" value="PTQ69318.1"/>
    <property type="molecule type" value="Genomic_DNA"/>
</dbReference>
<evidence type="ECO:0000256" key="6">
    <source>
        <dbReference type="ARBA" id="ARBA00023004"/>
    </source>
</evidence>
<dbReference type="GO" id="GO:0016491">
    <property type="term" value="F:oxidoreductase activity"/>
    <property type="evidence" value="ECO:0007669"/>
    <property type="project" value="UniProtKB-KW"/>
</dbReference>
<accession>A0A2T5HCM2</accession>
<evidence type="ECO:0000256" key="2">
    <source>
        <dbReference type="ARBA" id="ARBA00022485"/>
    </source>
</evidence>
<evidence type="ECO:0000256" key="3">
    <source>
        <dbReference type="ARBA" id="ARBA00022691"/>
    </source>
</evidence>
<keyword evidence="6" id="KW-0408">Iron</keyword>
<comment type="cofactor">
    <cofactor evidence="1">
        <name>[4Fe-4S] cluster</name>
        <dbReference type="ChEBI" id="CHEBI:49883"/>
    </cofactor>
</comment>
<dbReference type="InterPro" id="IPR058240">
    <property type="entry name" value="rSAM_sf"/>
</dbReference>
<dbReference type="NCBIfam" id="TIGR04085">
    <property type="entry name" value="rSAM_more_4Fe4S"/>
    <property type="match status" value="1"/>
</dbReference>
<keyword evidence="4" id="KW-0479">Metal-binding</keyword>
<protein>
    <submittedName>
        <fullName evidence="9">Radical SAM protein with 4Fe4S-binding SPASM domain</fullName>
    </submittedName>
</protein>
<proteinExistence type="predicted"/>
<dbReference type="PROSITE" id="PS01305">
    <property type="entry name" value="MOAA_NIFB_PQQE"/>
    <property type="match status" value="1"/>
</dbReference>
<comment type="caution">
    <text evidence="9">The sequence shown here is derived from an EMBL/GenBank/DDBJ whole genome shotgun (WGS) entry which is preliminary data.</text>
</comment>
<keyword evidence="10" id="KW-1185">Reference proteome</keyword>
<dbReference type="SUPFAM" id="SSF102114">
    <property type="entry name" value="Radical SAM enzymes"/>
    <property type="match status" value="1"/>
</dbReference>
<dbReference type="Pfam" id="PF13186">
    <property type="entry name" value="SPASM"/>
    <property type="match status" value="1"/>
</dbReference>
<evidence type="ECO:0000256" key="5">
    <source>
        <dbReference type="ARBA" id="ARBA00023002"/>
    </source>
</evidence>
<dbReference type="Gene3D" id="3.20.20.70">
    <property type="entry name" value="Aldolase class I"/>
    <property type="match status" value="1"/>
</dbReference>
<dbReference type="GO" id="GO:0046872">
    <property type="term" value="F:metal ion binding"/>
    <property type="evidence" value="ECO:0007669"/>
    <property type="project" value="UniProtKB-KW"/>
</dbReference>
<dbReference type="InterPro" id="IPR023885">
    <property type="entry name" value="4Fe4S-binding_SPASM_dom"/>
</dbReference>
<dbReference type="OrthoDB" id="9792276at2"/>
<keyword evidence="3" id="KW-0949">S-adenosyl-L-methionine</keyword>
<dbReference type="PROSITE" id="PS51918">
    <property type="entry name" value="RADICAL_SAM"/>
    <property type="match status" value="1"/>
</dbReference>
<dbReference type="InterPro" id="IPR054666">
    <property type="entry name" value="Sacti_mat_StsB"/>
</dbReference>
<evidence type="ECO:0000256" key="1">
    <source>
        <dbReference type="ARBA" id="ARBA00001966"/>
    </source>
</evidence>
<dbReference type="SFLD" id="SFLDG01387">
    <property type="entry name" value="BtrN-like_SPASM_domain_contain"/>
    <property type="match status" value="1"/>
</dbReference>
<evidence type="ECO:0000256" key="7">
    <source>
        <dbReference type="ARBA" id="ARBA00023014"/>
    </source>
</evidence>
<gene>
    <name evidence="9" type="ORF">C8N42_11285</name>
</gene>
<dbReference type="Proteomes" id="UP000244077">
    <property type="component" value="Unassembled WGS sequence"/>
</dbReference>
<dbReference type="PANTHER" id="PTHR11228">
    <property type="entry name" value="RADICAL SAM DOMAIN PROTEIN"/>
    <property type="match status" value="1"/>
</dbReference>
<dbReference type="InterPro" id="IPR007197">
    <property type="entry name" value="rSAM"/>
</dbReference>
<evidence type="ECO:0000259" key="8">
    <source>
        <dbReference type="PROSITE" id="PS51918"/>
    </source>
</evidence>
<sequence length="483" mass="53385">MESVPVLTVDRLQVPADLTYFKHNGCFLVINPLVGGRCVLTEEEFGTLRTLSDPLKSGQLDLKDGVRRLLSKLVLNWIVYIDGNRPNLDFDEVQLSQVYYAITDGCNLRCPYCYASSLKRRPGELSTAESLEVIDQIAMMGAKQVIFTGGEPTLRKDLFAIVEHALDLGLTANIITNGTLIKNAATAQKFASLFNMVTISVDGAAAASHDKTRGAGSFASTCRALRLLNAQGVVPQINHLVTSDNVEAVEEFATFMDDFEIGAIRLMSHNDIGRGAEDDSSFGWKDHLRLQDISWTSSVANKINPDVPKPYNPCTVRGNCGMGGNEIYIDSTGNVYPCKLVTEKSHHAGNVREQSLKEIFDHPLLRGMRKSTVFEGEFHSDCRKCYIRSSCGGGCRATHMSETFNIERNSRNYCRILRHGIIARMWQEVGVERKELAAGNLEMTKPYLVRTGEVHSVFFDWKSQAAAPERTVHDAAPLSSVVG</sequence>
<reference evidence="9 10" key="1">
    <citation type="submission" date="2018-04" db="EMBL/GenBank/DDBJ databases">
        <title>Genomic Encyclopedia of Archaeal and Bacterial Type Strains, Phase II (KMG-II): from individual species to whole genera.</title>
        <authorList>
            <person name="Goeker M."/>
        </authorList>
    </citation>
    <scope>NUCLEOTIDE SEQUENCE [LARGE SCALE GENOMIC DNA]</scope>
    <source>
        <strain evidence="9 10">DSM 100434</strain>
    </source>
</reference>
<dbReference type="RefSeq" id="WP_107817347.1">
    <property type="nucleotide sequence ID" value="NZ_QAOH01000012.1"/>
</dbReference>
<dbReference type="Pfam" id="PF04055">
    <property type="entry name" value="Radical_SAM"/>
    <property type="match status" value="1"/>
</dbReference>
<organism evidence="9 10">
    <name type="scientific">Celeribacter persicus</name>
    <dbReference type="NCBI Taxonomy" id="1651082"/>
    <lineage>
        <taxon>Bacteria</taxon>
        <taxon>Pseudomonadati</taxon>
        <taxon>Pseudomonadota</taxon>
        <taxon>Alphaproteobacteria</taxon>
        <taxon>Rhodobacterales</taxon>
        <taxon>Roseobacteraceae</taxon>
        <taxon>Celeribacter</taxon>
    </lineage>
</organism>
<dbReference type="CDD" id="cd01335">
    <property type="entry name" value="Radical_SAM"/>
    <property type="match status" value="1"/>
</dbReference>
<dbReference type="AlphaFoldDB" id="A0A2T5HCM2"/>
<keyword evidence="7" id="KW-0411">Iron-sulfur</keyword>
<evidence type="ECO:0000313" key="10">
    <source>
        <dbReference type="Proteomes" id="UP000244077"/>
    </source>
</evidence>
<dbReference type="InterPro" id="IPR034391">
    <property type="entry name" value="AdoMet-like_SPASM_containing"/>
</dbReference>
<dbReference type="SFLD" id="SFLDS00029">
    <property type="entry name" value="Radical_SAM"/>
    <property type="match status" value="1"/>
</dbReference>
<dbReference type="InterPro" id="IPR000385">
    <property type="entry name" value="MoaA_NifB_PqqE_Fe-S-bd_CS"/>
</dbReference>
<dbReference type="GO" id="GO:0051539">
    <property type="term" value="F:4 iron, 4 sulfur cluster binding"/>
    <property type="evidence" value="ECO:0007669"/>
    <property type="project" value="UniProtKB-KW"/>
</dbReference>
<evidence type="ECO:0000256" key="4">
    <source>
        <dbReference type="ARBA" id="ARBA00022723"/>
    </source>
</evidence>
<dbReference type="NCBIfam" id="NF045574">
    <property type="entry name" value="sacti_mat_StsB"/>
    <property type="match status" value="1"/>
</dbReference>
<dbReference type="InterPro" id="IPR050377">
    <property type="entry name" value="Radical_SAM_PqqE_MftC-like"/>
</dbReference>
<feature type="domain" description="Radical SAM core" evidence="8">
    <location>
        <begin position="92"/>
        <end position="297"/>
    </location>
</feature>
<keyword evidence="2" id="KW-0004">4Fe-4S</keyword>
<dbReference type="SFLD" id="SFLDG01067">
    <property type="entry name" value="SPASM/twitch_domain_containing"/>
    <property type="match status" value="1"/>
</dbReference>
<dbReference type="PANTHER" id="PTHR11228:SF7">
    <property type="entry name" value="PQQA PEPTIDE CYCLASE"/>
    <property type="match status" value="1"/>
</dbReference>
<dbReference type="InterPro" id="IPR013785">
    <property type="entry name" value="Aldolase_TIM"/>
</dbReference>
<name>A0A2T5HCM2_9RHOB</name>
<dbReference type="SFLD" id="SFLDG01386">
    <property type="entry name" value="main_SPASM_domain-containing"/>
    <property type="match status" value="1"/>
</dbReference>
<evidence type="ECO:0000313" key="9">
    <source>
        <dbReference type="EMBL" id="PTQ69318.1"/>
    </source>
</evidence>